<dbReference type="VEuPathDB" id="TrichDB:TVAG_175720"/>
<organism evidence="1 2">
    <name type="scientific">Trichomonas vaginalis (strain ATCC PRA-98 / G3)</name>
    <dbReference type="NCBI Taxonomy" id="412133"/>
    <lineage>
        <taxon>Eukaryota</taxon>
        <taxon>Metamonada</taxon>
        <taxon>Parabasalia</taxon>
        <taxon>Trichomonadida</taxon>
        <taxon>Trichomonadidae</taxon>
        <taxon>Trichomonas</taxon>
    </lineage>
</organism>
<proteinExistence type="predicted"/>
<sequence>MTKPENTVYQDENMYDWCSEYEDDPNTHPWISYYLKSKRFEITGYYLRTGGCPHGTCYVYTEKTCANCFLFSWSLQISEDNINWTEIHNVSRDYEIVRCGEKIYKFDKKYSTKYIRFMQTEPFPGGLNCMALNSLDFYGTTSPDLVFEESDQDIDDVSIIGRMPKNRQMSNR</sequence>
<evidence type="ECO:0008006" key="3">
    <source>
        <dbReference type="Google" id="ProtNLM"/>
    </source>
</evidence>
<dbReference type="InParanoid" id="A2F5P0"/>
<dbReference type="EMBL" id="DS113625">
    <property type="protein sequence ID" value="EAX99803.1"/>
    <property type="molecule type" value="Genomic_DNA"/>
</dbReference>
<reference evidence="1" key="2">
    <citation type="journal article" date="2007" name="Science">
        <title>Draft genome sequence of the sexually transmitted pathogen Trichomonas vaginalis.</title>
        <authorList>
            <person name="Carlton J.M."/>
            <person name="Hirt R.P."/>
            <person name="Silva J.C."/>
            <person name="Delcher A.L."/>
            <person name="Schatz M."/>
            <person name="Zhao Q."/>
            <person name="Wortman J.R."/>
            <person name="Bidwell S.L."/>
            <person name="Alsmark U.C.M."/>
            <person name="Besteiro S."/>
            <person name="Sicheritz-Ponten T."/>
            <person name="Noel C.J."/>
            <person name="Dacks J.B."/>
            <person name="Foster P.G."/>
            <person name="Simillion C."/>
            <person name="Van de Peer Y."/>
            <person name="Miranda-Saavedra D."/>
            <person name="Barton G.J."/>
            <person name="Westrop G.D."/>
            <person name="Mueller S."/>
            <person name="Dessi D."/>
            <person name="Fiori P.L."/>
            <person name="Ren Q."/>
            <person name="Paulsen I."/>
            <person name="Zhang H."/>
            <person name="Bastida-Corcuera F.D."/>
            <person name="Simoes-Barbosa A."/>
            <person name="Brown M.T."/>
            <person name="Hayes R.D."/>
            <person name="Mukherjee M."/>
            <person name="Okumura C.Y."/>
            <person name="Schneider R."/>
            <person name="Smith A.J."/>
            <person name="Vanacova S."/>
            <person name="Villalvazo M."/>
            <person name="Haas B.J."/>
            <person name="Pertea M."/>
            <person name="Feldblyum T.V."/>
            <person name="Utterback T.R."/>
            <person name="Shu C.L."/>
            <person name="Osoegawa K."/>
            <person name="de Jong P.J."/>
            <person name="Hrdy I."/>
            <person name="Horvathova L."/>
            <person name="Zubacova Z."/>
            <person name="Dolezal P."/>
            <person name="Malik S.B."/>
            <person name="Logsdon J.M. Jr."/>
            <person name="Henze K."/>
            <person name="Gupta A."/>
            <person name="Wang C.C."/>
            <person name="Dunne R.L."/>
            <person name="Upcroft J.A."/>
            <person name="Upcroft P."/>
            <person name="White O."/>
            <person name="Salzberg S.L."/>
            <person name="Tang P."/>
            <person name="Chiu C.-H."/>
            <person name="Lee Y.-S."/>
            <person name="Embley T.M."/>
            <person name="Coombs G.H."/>
            <person name="Mottram J.C."/>
            <person name="Tachezy J."/>
            <person name="Fraser-Liggett C.M."/>
            <person name="Johnson P.J."/>
        </authorList>
    </citation>
    <scope>NUCLEOTIDE SEQUENCE [LARGE SCALE GENOMIC DNA]</scope>
    <source>
        <strain evidence="1">G3</strain>
    </source>
</reference>
<dbReference type="SUPFAM" id="SSF49785">
    <property type="entry name" value="Galactose-binding domain-like"/>
    <property type="match status" value="1"/>
</dbReference>
<dbReference type="Gene3D" id="2.60.120.260">
    <property type="entry name" value="Galactose-binding domain-like"/>
    <property type="match status" value="1"/>
</dbReference>
<evidence type="ECO:0000313" key="1">
    <source>
        <dbReference type="EMBL" id="EAX99803.1"/>
    </source>
</evidence>
<dbReference type="VEuPathDB" id="TrichDB:TVAGG3_1055730"/>
<dbReference type="SMR" id="A2F5P0"/>
<name>A2F5P0_TRIV3</name>
<reference evidence="1" key="1">
    <citation type="submission" date="2006-10" db="EMBL/GenBank/DDBJ databases">
        <authorList>
            <person name="Amadeo P."/>
            <person name="Zhao Q."/>
            <person name="Wortman J."/>
            <person name="Fraser-Liggett C."/>
            <person name="Carlton J."/>
        </authorList>
    </citation>
    <scope>NUCLEOTIDE SEQUENCE</scope>
    <source>
        <strain evidence="1">G3</strain>
    </source>
</reference>
<accession>A2F5P0</accession>
<keyword evidence="2" id="KW-1185">Reference proteome</keyword>
<dbReference type="AlphaFoldDB" id="A2F5P0"/>
<gene>
    <name evidence="1" type="ORF">TVAG_175720</name>
</gene>
<protein>
    <recommendedName>
        <fullName evidence="3">F5/8 type C domain-containing protein</fullName>
    </recommendedName>
</protein>
<dbReference type="RefSeq" id="XP_001312733.1">
    <property type="nucleotide sequence ID" value="XM_001312732.1"/>
</dbReference>
<dbReference type="InterPro" id="IPR008979">
    <property type="entry name" value="Galactose-bd-like_sf"/>
</dbReference>
<dbReference type="KEGG" id="tva:4757621"/>
<evidence type="ECO:0000313" key="2">
    <source>
        <dbReference type="Proteomes" id="UP000001542"/>
    </source>
</evidence>
<dbReference type="Proteomes" id="UP000001542">
    <property type="component" value="Unassembled WGS sequence"/>
</dbReference>